<feature type="transmembrane region" description="Helical" evidence="10">
    <location>
        <begin position="274"/>
        <end position="292"/>
    </location>
</feature>
<feature type="transmembrane region" description="Helical" evidence="10">
    <location>
        <begin position="41"/>
        <end position="62"/>
    </location>
</feature>
<dbReference type="NCBIfam" id="NF007691">
    <property type="entry name" value="PRK10369.1"/>
    <property type="match status" value="1"/>
</dbReference>
<keyword evidence="5 10" id="KW-0812">Transmembrane</keyword>
<dbReference type="Pfam" id="PF01578">
    <property type="entry name" value="Cytochrom_C_asm"/>
    <property type="match status" value="1"/>
</dbReference>
<keyword evidence="8 10" id="KW-0472">Membrane</keyword>
<comment type="similarity">
    <text evidence="2">Belongs to the CcmF/CycK/Ccl1/NrfE/CcsA family.</text>
</comment>
<feature type="transmembrane region" description="Helical" evidence="10">
    <location>
        <begin position="175"/>
        <end position="195"/>
    </location>
</feature>
<evidence type="ECO:0000256" key="7">
    <source>
        <dbReference type="ARBA" id="ARBA00022989"/>
    </source>
</evidence>
<comment type="subcellular location">
    <subcellularLocation>
        <location evidence="1">Cell inner membrane</location>
        <topology evidence="1">Multi-pass membrane protein</topology>
    </subcellularLocation>
</comment>
<evidence type="ECO:0000256" key="8">
    <source>
        <dbReference type="ARBA" id="ARBA00023136"/>
    </source>
</evidence>
<keyword evidence="3" id="KW-1003">Cell membrane</keyword>
<organism evidence="13 14">
    <name type="scientific">Gymnodinialimonas ceratoperidinii</name>
    <dbReference type="NCBI Taxonomy" id="2856823"/>
    <lineage>
        <taxon>Bacteria</taxon>
        <taxon>Pseudomonadati</taxon>
        <taxon>Pseudomonadota</taxon>
        <taxon>Alphaproteobacteria</taxon>
        <taxon>Rhodobacterales</taxon>
        <taxon>Paracoccaceae</taxon>
        <taxon>Gymnodinialimonas</taxon>
    </lineage>
</organism>
<keyword evidence="7 10" id="KW-1133">Transmembrane helix</keyword>
<keyword evidence="4" id="KW-0997">Cell inner membrane</keyword>
<evidence type="ECO:0000313" key="14">
    <source>
        <dbReference type="Proteomes" id="UP000825009"/>
    </source>
</evidence>
<dbReference type="GO" id="GO:0016829">
    <property type="term" value="F:lyase activity"/>
    <property type="evidence" value="ECO:0007669"/>
    <property type="project" value="UniProtKB-KW"/>
</dbReference>
<dbReference type="EMBL" id="CP079194">
    <property type="protein sequence ID" value="QXT38267.1"/>
    <property type="molecule type" value="Genomic_DNA"/>
</dbReference>
<dbReference type="InterPro" id="IPR032523">
    <property type="entry name" value="CcmF_C"/>
</dbReference>
<evidence type="ECO:0000259" key="11">
    <source>
        <dbReference type="Pfam" id="PF01578"/>
    </source>
</evidence>
<reference evidence="13 14" key="1">
    <citation type="submission" date="2021-07" db="EMBL/GenBank/DDBJ databases">
        <title>A novel Jannaschia species isolated from marine dinoflagellate Ceratoperidinium margalefii.</title>
        <authorList>
            <person name="Jiang Y."/>
            <person name="Li Z."/>
        </authorList>
    </citation>
    <scope>NUCLEOTIDE SEQUENCE [LARGE SCALE GENOMIC DNA]</scope>
    <source>
        <strain evidence="13 14">J12C1-MA-4</strain>
    </source>
</reference>
<feature type="transmembrane region" description="Helical" evidence="10">
    <location>
        <begin position="96"/>
        <end position="113"/>
    </location>
</feature>
<dbReference type="RefSeq" id="WP_219000464.1">
    <property type="nucleotide sequence ID" value="NZ_CP079194.1"/>
</dbReference>
<feature type="transmembrane region" description="Helical" evidence="10">
    <location>
        <begin position="619"/>
        <end position="638"/>
    </location>
</feature>
<feature type="transmembrane region" description="Helical" evidence="10">
    <location>
        <begin position="125"/>
        <end position="144"/>
    </location>
</feature>
<accession>A0A8F6TV19</accession>
<dbReference type="GO" id="GO:0015232">
    <property type="term" value="F:heme transmembrane transporter activity"/>
    <property type="evidence" value="ECO:0007669"/>
    <property type="project" value="InterPro"/>
</dbReference>
<feature type="transmembrane region" description="Helical" evidence="10">
    <location>
        <begin position="207"/>
        <end position="229"/>
    </location>
</feature>
<feature type="domain" description="Cytochrome c assembly protein" evidence="11">
    <location>
        <begin position="89"/>
        <end position="295"/>
    </location>
</feature>
<evidence type="ECO:0000313" key="13">
    <source>
        <dbReference type="EMBL" id="QXT38267.1"/>
    </source>
</evidence>
<sequence>MIVELGHFALILAFAVAIFQTIVPMVGAARGNRAWMATAEPAASAQFLLTGLAFAALTYAFVTSDFSLSLVVANSHTAKPMLYKISGVWGNHEGSLLLWVLILTLFGACAAWFGKGLPPSLRARVLAVQSAIATAFFAFILFTSNPFLRLATPPFDGQDLNPLLQDPGLAFHPPFLYLGYVGLSMSFSFAVAALIEGRVDAAWGRWVRPWTLAAWIFLTIGIGLGSWWAYYELGWGGFWFWDPVENASFMPWLISAALLHSAIVVEKRESLKSWTILLAILAFGFSLIGTFIVRSGVLTSVHAFANDPERGIFILAILAIFMGGALLLFAFRAGAMEAKGVFATVSRESGLVLNNLLLAVSCFVVFIGTIWPLVAELFFERTLSVGPPFFDAAFTPFVFGLAIAMPIAAMLPWKRARLPKPARALMPAAVLALSVGLLAWAMYSGKTAIAPLGIGLSVWLLAGAVTDLWTRTGRGDLRGRLRRLARLPRADWGKSIAHAGLGVTMFGVVALTGYQIEDIRVAQEGTPYVVGAYEVELLGVEENVRGPNYISTIASVLVRDAETREEIATLTPERRIYPVAGMPTTEAGIDGGITRDVYITLGDPQDGGGWALRVWVKPFANWIWGGTIIMALGGFLSLSDRRYRMAAGAARSRPAVREVPAE</sequence>
<feature type="transmembrane region" description="Helical" evidence="10">
    <location>
        <begin position="6"/>
        <end position="29"/>
    </location>
</feature>
<feature type="transmembrane region" description="Helical" evidence="10">
    <location>
        <begin position="312"/>
        <end position="331"/>
    </location>
</feature>
<evidence type="ECO:0000256" key="9">
    <source>
        <dbReference type="ARBA" id="ARBA00037230"/>
    </source>
</evidence>
<dbReference type="NCBIfam" id="TIGR00353">
    <property type="entry name" value="nrfE"/>
    <property type="match status" value="1"/>
</dbReference>
<gene>
    <name evidence="13" type="ORF">KYE46_09910</name>
</gene>
<dbReference type="Proteomes" id="UP000825009">
    <property type="component" value="Chromosome"/>
</dbReference>
<feature type="domain" description="Cytochrome c-type biogenesis protein CcmF C-terminal" evidence="12">
    <location>
        <begin position="315"/>
        <end position="641"/>
    </location>
</feature>
<dbReference type="Pfam" id="PF16327">
    <property type="entry name" value="CcmF_C"/>
    <property type="match status" value="1"/>
</dbReference>
<dbReference type="AlphaFoldDB" id="A0A8F6TV19"/>
<keyword evidence="6" id="KW-0201">Cytochrome c-type biogenesis</keyword>
<dbReference type="InterPro" id="IPR003567">
    <property type="entry name" value="Cyt_c_biogenesis"/>
</dbReference>
<dbReference type="KEGG" id="gce:KYE46_09910"/>
<feature type="transmembrane region" description="Helical" evidence="10">
    <location>
        <begin position="249"/>
        <end position="265"/>
    </location>
</feature>
<evidence type="ECO:0000256" key="3">
    <source>
        <dbReference type="ARBA" id="ARBA00022475"/>
    </source>
</evidence>
<proteinExistence type="inferred from homology"/>
<feature type="transmembrane region" description="Helical" evidence="10">
    <location>
        <begin position="352"/>
        <end position="374"/>
    </location>
</feature>
<dbReference type="GO" id="GO:0020037">
    <property type="term" value="F:heme binding"/>
    <property type="evidence" value="ECO:0007669"/>
    <property type="project" value="InterPro"/>
</dbReference>
<keyword evidence="13" id="KW-0456">Lyase</keyword>
<dbReference type="InterPro" id="IPR003568">
    <property type="entry name" value="Cyt_c_biogenesis_CcmF"/>
</dbReference>
<feature type="transmembrane region" description="Helical" evidence="10">
    <location>
        <begin position="394"/>
        <end position="413"/>
    </location>
</feature>
<protein>
    <submittedName>
        <fullName evidence="13">Heme lyase CcmF/NrfE family subunit</fullName>
    </submittedName>
</protein>
<evidence type="ECO:0000256" key="2">
    <source>
        <dbReference type="ARBA" id="ARBA00009186"/>
    </source>
</evidence>
<dbReference type="GO" id="GO:0005886">
    <property type="term" value="C:plasma membrane"/>
    <property type="evidence" value="ECO:0007669"/>
    <property type="project" value="UniProtKB-SubCell"/>
</dbReference>
<evidence type="ECO:0000259" key="12">
    <source>
        <dbReference type="Pfam" id="PF16327"/>
    </source>
</evidence>
<evidence type="ECO:0000256" key="1">
    <source>
        <dbReference type="ARBA" id="ARBA00004429"/>
    </source>
</evidence>
<comment type="function">
    <text evidence="9">Required for the biogenesis of c-type cytochromes. Possible subunit of a heme lyase.</text>
</comment>
<feature type="transmembrane region" description="Helical" evidence="10">
    <location>
        <begin position="491"/>
        <end position="514"/>
    </location>
</feature>
<evidence type="ECO:0000256" key="5">
    <source>
        <dbReference type="ARBA" id="ARBA00022692"/>
    </source>
</evidence>
<dbReference type="GO" id="GO:0017004">
    <property type="term" value="P:cytochrome complex assembly"/>
    <property type="evidence" value="ECO:0007669"/>
    <property type="project" value="UniProtKB-KW"/>
</dbReference>
<keyword evidence="14" id="KW-1185">Reference proteome</keyword>
<feature type="transmembrane region" description="Helical" evidence="10">
    <location>
        <begin position="425"/>
        <end position="443"/>
    </location>
</feature>
<dbReference type="PANTHER" id="PTHR43653">
    <property type="entry name" value="CYTOCHROME C ASSEMBLY PROTEIN-RELATED"/>
    <property type="match status" value="1"/>
</dbReference>
<evidence type="ECO:0000256" key="10">
    <source>
        <dbReference type="SAM" id="Phobius"/>
    </source>
</evidence>
<dbReference type="InterPro" id="IPR002541">
    <property type="entry name" value="Cyt_c_assembly"/>
</dbReference>
<evidence type="ECO:0000256" key="6">
    <source>
        <dbReference type="ARBA" id="ARBA00022748"/>
    </source>
</evidence>
<dbReference type="PANTHER" id="PTHR43653:SF1">
    <property type="entry name" value="CYTOCHROME C-TYPE BIOGENESIS PROTEIN CCMF"/>
    <property type="match status" value="1"/>
</dbReference>
<evidence type="ECO:0000256" key="4">
    <source>
        <dbReference type="ARBA" id="ARBA00022519"/>
    </source>
</evidence>
<name>A0A8F6TV19_9RHOB</name>
<feature type="transmembrane region" description="Helical" evidence="10">
    <location>
        <begin position="449"/>
        <end position="470"/>
    </location>
</feature>